<keyword evidence="3" id="KW-0378">Hydrolase</keyword>
<name>A0A1W7AE47_9STAP</name>
<dbReference type="AlphaFoldDB" id="A0A1W7AE47"/>
<feature type="domain" description="CN hydrolase" evidence="2">
    <location>
        <begin position="1"/>
        <end position="236"/>
    </location>
</feature>
<dbReference type="STRING" id="1855823.MCCS_21170"/>
<evidence type="ECO:0000313" key="3">
    <source>
        <dbReference type="EMBL" id="ARQ07706.1"/>
    </source>
</evidence>
<dbReference type="Gene3D" id="3.60.110.10">
    <property type="entry name" value="Carbon-nitrogen hydrolase"/>
    <property type="match status" value="1"/>
</dbReference>
<dbReference type="PROSITE" id="PS50263">
    <property type="entry name" value="CN_HYDROLASE"/>
    <property type="match status" value="1"/>
</dbReference>
<sequence length="257" mass="29196">MKCAIYQMEIIPGSPEGNIEKIRKWISGLDESIEIVVLPEMWNTSYVLDELTEIADEDGSREIHALQEMAKRFHVHIIGGSIAVKSQERIFNRSVVINRDGEVVHQYDKVHLVPMLDEPKYLTAGNHIQSFTLDGIKMGVIICYDLRFPEISRKLALEGIEVLFVVAEWPASRMDAFNKLLYARAIENQVYVIACNNIGYCREEKFGGQSKVINPLGTLVESLETDETTLTISVDLDYSKEVKSSIPVMDSRRPELY</sequence>
<dbReference type="PANTHER" id="PTHR23088:SF27">
    <property type="entry name" value="DEAMINATED GLUTATHIONE AMIDASE"/>
    <property type="match status" value="1"/>
</dbReference>
<keyword evidence="4" id="KW-1185">Reference proteome</keyword>
<proteinExistence type="inferred from homology"/>
<dbReference type="KEGG" id="mcak:MCCS_21170"/>
<evidence type="ECO:0000256" key="1">
    <source>
        <dbReference type="ARBA" id="ARBA00010613"/>
    </source>
</evidence>
<dbReference type="InterPro" id="IPR001110">
    <property type="entry name" value="UPF0012_CS"/>
</dbReference>
<protein>
    <submittedName>
        <fullName evidence="3">2-oxoglutaramate amidase</fullName>
        <ecNumber evidence="3">3.5.1.111</ecNumber>
    </submittedName>
</protein>
<dbReference type="EMBL" id="CP021059">
    <property type="protein sequence ID" value="ARQ07706.1"/>
    <property type="molecule type" value="Genomic_DNA"/>
</dbReference>
<dbReference type="PANTHER" id="PTHR23088">
    <property type="entry name" value="NITRILASE-RELATED"/>
    <property type="match status" value="1"/>
</dbReference>
<dbReference type="PROSITE" id="PS01227">
    <property type="entry name" value="UPF0012"/>
    <property type="match status" value="1"/>
</dbReference>
<dbReference type="SUPFAM" id="SSF56317">
    <property type="entry name" value="Carbon-nitrogen hydrolase"/>
    <property type="match status" value="1"/>
</dbReference>
<dbReference type="InterPro" id="IPR036526">
    <property type="entry name" value="C-N_Hydrolase_sf"/>
</dbReference>
<organism evidence="3 4">
    <name type="scientific">Macrococcoides canis</name>
    <dbReference type="NCBI Taxonomy" id="1855823"/>
    <lineage>
        <taxon>Bacteria</taxon>
        <taxon>Bacillati</taxon>
        <taxon>Bacillota</taxon>
        <taxon>Bacilli</taxon>
        <taxon>Bacillales</taxon>
        <taxon>Staphylococcaceae</taxon>
        <taxon>Macrococcoides</taxon>
    </lineage>
</organism>
<accession>A0A1W7AE47</accession>
<dbReference type="InterPro" id="IPR003010">
    <property type="entry name" value="C-N_Hydrolase"/>
</dbReference>
<dbReference type="Pfam" id="PF00795">
    <property type="entry name" value="CN_hydrolase"/>
    <property type="match status" value="1"/>
</dbReference>
<dbReference type="GO" id="GO:0106008">
    <property type="term" value="F:2-oxoglutaramate amidase activity"/>
    <property type="evidence" value="ECO:0007669"/>
    <property type="project" value="UniProtKB-EC"/>
</dbReference>
<dbReference type="CDD" id="cd07583">
    <property type="entry name" value="nitrilase_5"/>
    <property type="match status" value="1"/>
</dbReference>
<comment type="similarity">
    <text evidence="1">Belongs to the carbon-nitrogen hydrolase superfamily. NIT1/NIT2 family.</text>
</comment>
<evidence type="ECO:0000259" key="2">
    <source>
        <dbReference type="PROSITE" id="PS50263"/>
    </source>
</evidence>
<gene>
    <name evidence="3" type="ORF">MCCS_21170</name>
</gene>
<dbReference type="EC" id="3.5.1.111" evidence="3"/>
<dbReference type="OrthoDB" id="9811121at2"/>
<reference evidence="3 4" key="1">
    <citation type="journal article" date="2017" name="Int. J. Syst. Evol. Microbiol.">
        <title>Macrococcus canis sp. nov., a skin bacterium associated with infections in dogs.</title>
        <authorList>
            <person name="Gobeli Brawand S."/>
            <person name="Cotting K."/>
            <person name="Gomez-Sanz E."/>
            <person name="Collaud A."/>
            <person name="Thomann A."/>
            <person name="Brodard I."/>
            <person name="Rodriguez-Campos S."/>
            <person name="Strauss C."/>
            <person name="Perreten V."/>
        </authorList>
    </citation>
    <scope>NUCLEOTIDE SEQUENCE [LARGE SCALE GENOMIC DNA]</scope>
    <source>
        <strain evidence="3 4">KM45013</strain>
    </source>
</reference>
<dbReference type="Proteomes" id="UP000194154">
    <property type="component" value="Chromosome"/>
</dbReference>
<evidence type="ECO:0000313" key="4">
    <source>
        <dbReference type="Proteomes" id="UP000194154"/>
    </source>
</evidence>